<gene>
    <name evidence="1" type="ORF">RJT34_11855</name>
</gene>
<dbReference type="EMBL" id="JAYKXN010000003">
    <property type="protein sequence ID" value="KAK7301001.1"/>
    <property type="molecule type" value="Genomic_DNA"/>
</dbReference>
<comment type="caution">
    <text evidence="1">The sequence shown here is derived from an EMBL/GenBank/DDBJ whole genome shotgun (WGS) entry which is preliminary data.</text>
</comment>
<protein>
    <submittedName>
        <fullName evidence="1">Uncharacterized protein</fullName>
    </submittedName>
</protein>
<sequence>MKDIIDKHKPDVLVFLETRDFGKARVTLRRRVWLSGSLEVLRCLTLMSLPFLLKQVYGYGGYLWLD</sequence>
<organism evidence="1 2">
    <name type="scientific">Clitoria ternatea</name>
    <name type="common">Butterfly pea</name>
    <dbReference type="NCBI Taxonomy" id="43366"/>
    <lineage>
        <taxon>Eukaryota</taxon>
        <taxon>Viridiplantae</taxon>
        <taxon>Streptophyta</taxon>
        <taxon>Embryophyta</taxon>
        <taxon>Tracheophyta</taxon>
        <taxon>Spermatophyta</taxon>
        <taxon>Magnoliopsida</taxon>
        <taxon>eudicotyledons</taxon>
        <taxon>Gunneridae</taxon>
        <taxon>Pentapetalae</taxon>
        <taxon>rosids</taxon>
        <taxon>fabids</taxon>
        <taxon>Fabales</taxon>
        <taxon>Fabaceae</taxon>
        <taxon>Papilionoideae</taxon>
        <taxon>50 kb inversion clade</taxon>
        <taxon>NPAAA clade</taxon>
        <taxon>indigoferoid/millettioid clade</taxon>
        <taxon>Phaseoleae</taxon>
        <taxon>Clitoria</taxon>
    </lineage>
</organism>
<evidence type="ECO:0000313" key="1">
    <source>
        <dbReference type="EMBL" id="KAK7301001.1"/>
    </source>
</evidence>
<keyword evidence="2" id="KW-1185">Reference proteome</keyword>
<dbReference type="AlphaFoldDB" id="A0AAN9JML2"/>
<reference evidence="1 2" key="1">
    <citation type="submission" date="2024-01" db="EMBL/GenBank/DDBJ databases">
        <title>The genomes of 5 underutilized Papilionoideae crops provide insights into root nodulation and disease resistance.</title>
        <authorList>
            <person name="Yuan L."/>
        </authorList>
    </citation>
    <scope>NUCLEOTIDE SEQUENCE [LARGE SCALE GENOMIC DNA]</scope>
    <source>
        <strain evidence="1">LY-2023</strain>
        <tissue evidence="1">Leaf</tissue>
    </source>
</reference>
<name>A0AAN9JML2_CLITE</name>
<accession>A0AAN9JML2</accession>
<dbReference type="Proteomes" id="UP001359559">
    <property type="component" value="Unassembled WGS sequence"/>
</dbReference>
<proteinExistence type="predicted"/>
<evidence type="ECO:0000313" key="2">
    <source>
        <dbReference type="Proteomes" id="UP001359559"/>
    </source>
</evidence>